<evidence type="ECO:0000313" key="1">
    <source>
        <dbReference type="EMBL" id="KAL2052841.1"/>
    </source>
</evidence>
<comment type="caution">
    <text evidence="1">The sequence shown here is derived from an EMBL/GenBank/DDBJ whole genome shotgun (WGS) entry which is preliminary data.</text>
</comment>
<keyword evidence="2" id="KW-1185">Reference proteome</keyword>
<dbReference type="EMBL" id="JBHFEH010000024">
    <property type="protein sequence ID" value="KAL2052841.1"/>
    <property type="molecule type" value="Genomic_DNA"/>
</dbReference>
<dbReference type="Proteomes" id="UP001590951">
    <property type="component" value="Unassembled WGS sequence"/>
</dbReference>
<evidence type="ECO:0000313" key="2">
    <source>
        <dbReference type="Proteomes" id="UP001590951"/>
    </source>
</evidence>
<reference evidence="1 2" key="1">
    <citation type="submission" date="2024-09" db="EMBL/GenBank/DDBJ databases">
        <title>Rethinking Asexuality: The Enigmatic Case of Functional Sexual Genes in Lepraria (Stereocaulaceae).</title>
        <authorList>
            <person name="Doellman M."/>
            <person name="Sun Y."/>
            <person name="Barcenas-Pena A."/>
            <person name="Lumbsch H.T."/>
            <person name="Grewe F."/>
        </authorList>
    </citation>
    <scope>NUCLEOTIDE SEQUENCE [LARGE SCALE GENOMIC DNA]</scope>
    <source>
        <strain evidence="1 2">Grewe 0041</strain>
    </source>
</reference>
<protein>
    <submittedName>
        <fullName evidence="1">Uncharacterized protein</fullName>
    </submittedName>
</protein>
<name>A0ABR4B4P0_9LECA</name>
<accession>A0ABR4B4P0</accession>
<proteinExistence type="predicted"/>
<sequence>MEMILAATLCIITISTFESDEDPLFTDPIMIQLLTDFQAAPTANHNTSDAYDWRRRYYAVIGYLAEAQRLYQSRNRNLFKDPFVPASPATMSNTQDLGTLLDSSDVQTLKDVYYIVTGTATANDSVPPERKSSRAINLPFLRPNERLTWDRICPQKVLFPRSLCAPGICDHHSAGLIPRIDEEDTTTT</sequence>
<gene>
    <name evidence="1" type="ORF">ABVK25_006780</name>
</gene>
<organism evidence="1 2">
    <name type="scientific">Lepraria finkii</name>
    <dbReference type="NCBI Taxonomy" id="1340010"/>
    <lineage>
        <taxon>Eukaryota</taxon>
        <taxon>Fungi</taxon>
        <taxon>Dikarya</taxon>
        <taxon>Ascomycota</taxon>
        <taxon>Pezizomycotina</taxon>
        <taxon>Lecanoromycetes</taxon>
        <taxon>OSLEUM clade</taxon>
        <taxon>Lecanoromycetidae</taxon>
        <taxon>Lecanorales</taxon>
        <taxon>Lecanorineae</taxon>
        <taxon>Stereocaulaceae</taxon>
        <taxon>Lepraria</taxon>
    </lineage>
</organism>